<keyword evidence="3" id="KW-1133">Transmembrane helix</keyword>
<dbReference type="GeneID" id="95983598"/>
<sequence length="176" mass="18780">MVHVVGIFHTSTNYSLFAVPAAFGLAFAPHLYAVCLLNFKHAPNAEGFDFSNPKNSRANIHQSGLSVADQDRYLRAEAANDNGFLGLPFFAAAVVAGNAANLDLPTLNGAAAVYIGSRIAFNYLYIFGTNSEYASAAPLTADALGLARTVSWFTGIGACLHLFYKAAYHFQPLIEG</sequence>
<evidence type="ECO:0000313" key="5">
    <source>
        <dbReference type="EMBL" id="KAL1411591.1"/>
    </source>
</evidence>
<evidence type="ECO:0000256" key="1">
    <source>
        <dbReference type="ARBA" id="ARBA00004370"/>
    </source>
</evidence>
<dbReference type="PANTHER" id="PTHR35371:SF1">
    <property type="entry name" value="BLR7753 PROTEIN"/>
    <property type="match status" value="1"/>
</dbReference>
<gene>
    <name evidence="5" type="ORF">Q8F55_002555</name>
</gene>
<dbReference type="Pfam" id="PF01124">
    <property type="entry name" value="MAPEG"/>
    <property type="match status" value="1"/>
</dbReference>
<accession>A0ABR3QA92</accession>
<reference evidence="5 6" key="1">
    <citation type="submission" date="2023-08" db="EMBL/GenBank/DDBJ databases">
        <title>Annotated Genome Sequence of Vanrija albida AlHP1.</title>
        <authorList>
            <person name="Herzog R."/>
        </authorList>
    </citation>
    <scope>NUCLEOTIDE SEQUENCE [LARGE SCALE GENOMIC DNA]</scope>
    <source>
        <strain evidence="5 6">AlHP1</strain>
    </source>
</reference>
<dbReference type="Proteomes" id="UP001565368">
    <property type="component" value="Unassembled WGS sequence"/>
</dbReference>
<evidence type="ECO:0008006" key="7">
    <source>
        <dbReference type="Google" id="ProtNLM"/>
    </source>
</evidence>
<dbReference type="Gene3D" id="1.20.120.550">
    <property type="entry name" value="Membrane associated eicosanoid/glutathione metabolism-like domain"/>
    <property type="match status" value="1"/>
</dbReference>
<evidence type="ECO:0000256" key="2">
    <source>
        <dbReference type="ARBA" id="ARBA00022692"/>
    </source>
</evidence>
<comment type="caution">
    <text evidence="5">The sequence shown here is derived from an EMBL/GenBank/DDBJ whole genome shotgun (WGS) entry which is preliminary data.</text>
</comment>
<dbReference type="RefSeq" id="XP_069211535.1">
    <property type="nucleotide sequence ID" value="XM_069351149.1"/>
</dbReference>
<dbReference type="EMBL" id="JBBXJM010000002">
    <property type="protein sequence ID" value="KAL1411591.1"/>
    <property type="molecule type" value="Genomic_DNA"/>
</dbReference>
<evidence type="ECO:0000313" key="6">
    <source>
        <dbReference type="Proteomes" id="UP001565368"/>
    </source>
</evidence>
<evidence type="ECO:0000256" key="3">
    <source>
        <dbReference type="ARBA" id="ARBA00022989"/>
    </source>
</evidence>
<name>A0ABR3QA92_9TREE</name>
<keyword evidence="6" id="KW-1185">Reference proteome</keyword>
<organism evidence="5 6">
    <name type="scientific">Vanrija albida</name>
    <dbReference type="NCBI Taxonomy" id="181172"/>
    <lineage>
        <taxon>Eukaryota</taxon>
        <taxon>Fungi</taxon>
        <taxon>Dikarya</taxon>
        <taxon>Basidiomycota</taxon>
        <taxon>Agaricomycotina</taxon>
        <taxon>Tremellomycetes</taxon>
        <taxon>Trichosporonales</taxon>
        <taxon>Trichosporonaceae</taxon>
        <taxon>Vanrija</taxon>
    </lineage>
</organism>
<dbReference type="InterPro" id="IPR023352">
    <property type="entry name" value="MAPEG-like_dom_sf"/>
</dbReference>
<dbReference type="PANTHER" id="PTHR35371">
    <property type="entry name" value="INNER MEMBRANE PROTEIN"/>
    <property type="match status" value="1"/>
</dbReference>
<keyword evidence="4" id="KW-0472">Membrane</keyword>
<dbReference type="InterPro" id="IPR001129">
    <property type="entry name" value="Membr-assoc_MAPEG"/>
</dbReference>
<comment type="subcellular location">
    <subcellularLocation>
        <location evidence="1">Membrane</location>
    </subcellularLocation>
</comment>
<keyword evidence="2" id="KW-0812">Transmembrane</keyword>
<evidence type="ECO:0000256" key="4">
    <source>
        <dbReference type="ARBA" id="ARBA00023136"/>
    </source>
</evidence>
<protein>
    <recommendedName>
        <fullName evidence="7">MAPEG family protein</fullName>
    </recommendedName>
</protein>
<dbReference type="SUPFAM" id="SSF161084">
    <property type="entry name" value="MAPEG domain-like"/>
    <property type="match status" value="1"/>
</dbReference>
<proteinExistence type="predicted"/>